<organism evidence="3">
    <name type="scientific">Angiostrongylus costaricensis</name>
    <name type="common">Nematode worm</name>
    <dbReference type="NCBI Taxonomy" id="334426"/>
    <lineage>
        <taxon>Eukaryota</taxon>
        <taxon>Metazoa</taxon>
        <taxon>Ecdysozoa</taxon>
        <taxon>Nematoda</taxon>
        <taxon>Chromadorea</taxon>
        <taxon>Rhabditida</taxon>
        <taxon>Rhabditina</taxon>
        <taxon>Rhabditomorpha</taxon>
        <taxon>Strongyloidea</taxon>
        <taxon>Metastrongylidae</taxon>
        <taxon>Angiostrongylus</taxon>
    </lineage>
</organism>
<dbReference type="EMBL" id="UYYA01001596">
    <property type="protein sequence ID" value="VDM55512.1"/>
    <property type="molecule type" value="Genomic_DNA"/>
</dbReference>
<reference evidence="3" key="1">
    <citation type="submission" date="2017-02" db="UniProtKB">
        <authorList>
            <consortium name="WormBaseParasite"/>
        </authorList>
    </citation>
    <scope>IDENTIFICATION</scope>
</reference>
<dbReference type="WBParaSite" id="ACOC_0000392601-mRNA-1">
    <property type="protein sequence ID" value="ACOC_0000392601-mRNA-1"/>
    <property type="gene ID" value="ACOC_0000392601"/>
</dbReference>
<sequence length="179" mass="20589">MEDAWISKNYGDDLDLQCTYTCIRVLDRRLMRYDTGEELFQALCESRGVGGADVLVNTSLSMNINSFELLTIRIGRLRLRRRGSIPVLTIFVVYEPTSNYDEEGVKRSIRTSRSFTKKTIHFSVINGDSNAKTGLRTMSEERRIRSDGLKRNEEGERLSEFIMMTKTIHGNSLFQNLHP</sequence>
<keyword evidence="2" id="KW-1185">Reference proteome</keyword>
<dbReference type="STRING" id="334426.A0A0R3PHU9"/>
<evidence type="ECO:0000313" key="1">
    <source>
        <dbReference type="EMBL" id="VDM55512.1"/>
    </source>
</evidence>
<dbReference type="Proteomes" id="UP000267027">
    <property type="component" value="Unassembled WGS sequence"/>
</dbReference>
<reference evidence="1 2" key="2">
    <citation type="submission" date="2018-11" db="EMBL/GenBank/DDBJ databases">
        <authorList>
            <consortium name="Pathogen Informatics"/>
        </authorList>
    </citation>
    <scope>NUCLEOTIDE SEQUENCE [LARGE SCALE GENOMIC DNA]</scope>
    <source>
        <strain evidence="1 2">Costa Rica</strain>
    </source>
</reference>
<name>A0A0R3PHU9_ANGCS</name>
<protein>
    <submittedName>
        <fullName evidence="1 3">Uncharacterized protein</fullName>
    </submittedName>
</protein>
<gene>
    <name evidence="1" type="ORF">ACOC_LOCUS3927</name>
</gene>
<accession>A0A0R3PHU9</accession>
<evidence type="ECO:0000313" key="2">
    <source>
        <dbReference type="Proteomes" id="UP000267027"/>
    </source>
</evidence>
<proteinExistence type="predicted"/>
<dbReference type="AlphaFoldDB" id="A0A0R3PHU9"/>
<evidence type="ECO:0000313" key="3">
    <source>
        <dbReference type="WBParaSite" id="ACOC_0000392601-mRNA-1"/>
    </source>
</evidence>